<evidence type="ECO:0000259" key="3">
    <source>
        <dbReference type="Pfam" id="PF08240"/>
    </source>
</evidence>
<gene>
    <name evidence="4" type="ORF">QPJ95_22380</name>
</gene>
<dbReference type="GO" id="GO:0016491">
    <property type="term" value="F:oxidoreductase activity"/>
    <property type="evidence" value="ECO:0007669"/>
    <property type="project" value="UniProtKB-KW"/>
</dbReference>
<keyword evidence="1" id="KW-0560">Oxidoreductase</keyword>
<dbReference type="Proteomes" id="UP001238334">
    <property type="component" value="Chromosome"/>
</dbReference>
<accession>A0A9Y2KXZ0</accession>
<feature type="domain" description="Alcohol dehydrogenase-like N-terminal" evidence="3">
    <location>
        <begin position="24"/>
        <end position="131"/>
    </location>
</feature>
<dbReference type="InterPro" id="IPR011032">
    <property type="entry name" value="GroES-like_sf"/>
</dbReference>
<dbReference type="InterPro" id="IPR050129">
    <property type="entry name" value="Zn_alcohol_dh"/>
</dbReference>
<protein>
    <submittedName>
        <fullName evidence="4">Zinc-binding alcohol dehydrogenase family protein</fullName>
    </submittedName>
</protein>
<evidence type="ECO:0000259" key="2">
    <source>
        <dbReference type="Pfam" id="PF00107"/>
    </source>
</evidence>
<dbReference type="EMBL" id="CP127247">
    <property type="protein sequence ID" value="WIY25196.1"/>
    <property type="molecule type" value="Genomic_DNA"/>
</dbReference>
<evidence type="ECO:0000256" key="1">
    <source>
        <dbReference type="ARBA" id="ARBA00023002"/>
    </source>
</evidence>
<dbReference type="Gene3D" id="3.40.50.720">
    <property type="entry name" value="NAD(P)-binding Rossmann-like Domain"/>
    <property type="match status" value="1"/>
</dbReference>
<dbReference type="SUPFAM" id="SSF51735">
    <property type="entry name" value="NAD(P)-binding Rossmann-fold domains"/>
    <property type="match status" value="1"/>
</dbReference>
<dbReference type="InterPro" id="IPR013149">
    <property type="entry name" value="ADH-like_C"/>
</dbReference>
<dbReference type="Pfam" id="PF00107">
    <property type="entry name" value="ADH_zinc_N"/>
    <property type="match status" value="1"/>
</dbReference>
<dbReference type="PANTHER" id="PTHR43401:SF2">
    <property type="entry name" value="L-THREONINE 3-DEHYDROGENASE"/>
    <property type="match status" value="1"/>
</dbReference>
<proteinExistence type="predicted"/>
<evidence type="ECO:0000313" key="5">
    <source>
        <dbReference type="Proteomes" id="UP001238334"/>
    </source>
</evidence>
<dbReference type="AlphaFoldDB" id="A0A9Y2KXZ0"/>
<keyword evidence="5" id="KW-1185">Reference proteome</keyword>
<dbReference type="SUPFAM" id="SSF50129">
    <property type="entry name" value="GroES-like"/>
    <property type="match status" value="1"/>
</dbReference>
<evidence type="ECO:0000313" key="4">
    <source>
        <dbReference type="EMBL" id="WIY25196.1"/>
    </source>
</evidence>
<reference evidence="4 5" key="1">
    <citation type="submission" date="2023-06" db="EMBL/GenBank/DDBJ databases">
        <title>Parasedimentitalea psychrophila sp. nov., a psychrophilic bacterium isolated from deep-sea sediment.</title>
        <authorList>
            <person name="Li A."/>
        </authorList>
    </citation>
    <scope>NUCLEOTIDE SEQUENCE [LARGE SCALE GENOMIC DNA]</scope>
    <source>
        <strain evidence="4 5">QS115</strain>
    </source>
</reference>
<dbReference type="InterPro" id="IPR036291">
    <property type="entry name" value="NAD(P)-bd_dom_sf"/>
</dbReference>
<dbReference type="KEGG" id="ppso:QPJ95_22380"/>
<name>A0A9Y2KXZ0_9RHOB</name>
<organism evidence="4 5">
    <name type="scientific">Parasedimentitalea psychrophila</name>
    <dbReference type="NCBI Taxonomy" id="2997337"/>
    <lineage>
        <taxon>Bacteria</taxon>
        <taxon>Pseudomonadati</taxon>
        <taxon>Pseudomonadota</taxon>
        <taxon>Alphaproteobacteria</taxon>
        <taxon>Rhodobacterales</taxon>
        <taxon>Paracoccaceae</taxon>
        <taxon>Parasedimentitalea</taxon>
    </lineage>
</organism>
<dbReference type="RefSeq" id="WP_270921037.1">
    <property type="nucleotide sequence ID" value="NZ_CP127247.1"/>
</dbReference>
<sequence length="343" mass="36194">MQSLVIDKIGHSEFREGDLAPTLGAGDVLLDVHYVGLCGSDLNTYNGLNPLVQLPRIPGHEIGGAIAARGPGVSEDLAIGKRAIVIPYTTCGTCASCRKGRVNACQFNKTLGVQQDGGLCSQIVLKADRLILNDTLPPNYLALVEPLSVGFHAVARGRVSAEDTVLVLGGGMIGVGAILGAQAMGARTIVSEVSPSKSETLKGLGVEAIINPNDEDIAARLDDLTGGAGPDVVIEAVGLPATFRSAIDLAPFSGRVVYVGYAKAEVSYDTTLFNLKELDICGSRNATRADFEAVIDYLQGQPQVADKLISKVFPWSNADQALDYWNAHRNETFKIMIDMGANS</sequence>
<dbReference type="Gene3D" id="3.90.180.10">
    <property type="entry name" value="Medium-chain alcohol dehydrogenases, catalytic domain"/>
    <property type="match status" value="1"/>
</dbReference>
<dbReference type="InterPro" id="IPR013154">
    <property type="entry name" value="ADH-like_N"/>
</dbReference>
<dbReference type="Pfam" id="PF08240">
    <property type="entry name" value="ADH_N"/>
    <property type="match status" value="1"/>
</dbReference>
<dbReference type="CDD" id="cd08261">
    <property type="entry name" value="Zn_ADH7"/>
    <property type="match status" value="1"/>
</dbReference>
<feature type="domain" description="Alcohol dehydrogenase-like C-terminal" evidence="2">
    <location>
        <begin position="173"/>
        <end position="298"/>
    </location>
</feature>
<dbReference type="PANTHER" id="PTHR43401">
    <property type="entry name" value="L-THREONINE 3-DEHYDROGENASE"/>
    <property type="match status" value="1"/>
</dbReference>